<dbReference type="EMBL" id="FPHM01000211">
    <property type="protein sequence ID" value="SFV71171.1"/>
    <property type="molecule type" value="Genomic_DNA"/>
</dbReference>
<accession>A0A1W1CZW3</accession>
<evidence type="ECO:0000313" key="1">
    <source>
        <dbReference type="EMBL" id="SFV71171.1"/>
    </source>
</evidence>
<reference evidence="1" key="1">
    <citation type="submission" date="2016-10" db="EMBL/GenBank/DDBJ databases">
        <authorList>
            <person name="de Groot N.N."/>
        </authorList>
    </citation>
    <scope>NUCLEOTIDE SEQUENCE</scope>
</reference>
<organism evidence="1">
    <name type="scientific">hydrothermal vent metagenome</name>
    <dbReference type="NCBI Taxonomy" id="652676"/>
    <lineage>
        <taxon>unclassified sequences</taxon>
        <taxon>metagenomes</taxon>
        <taxon>ecological metagenomes</taxon>
    </lineage>
</organism>
<proteinExistence type="predicted"/>
<dbReference type="AlphaFoldDB" id="A0A1W1CZW3"/>
<protein>
    <submittedName>
        <fullName evidence="1">Uncharacterized protein</fullName>
    </submittedName>
</protein>
<name>A0A1W1CZW3_9ZZZZ</name>
<gene>
    <name evidence="1" type="ORF">MNB_SV-13-763</name>
</gene>
<sequence length="305" mass="36844">MNEEEIVNPIVIHTHLLQKFMRHGKDYANLLALYSFYLYEAKKQETNQPLVTDEFTRKGMNWALDRVKKTKRILKDMKVIGMIQKQKYSYVRLFFIYTKKKICEILGKSREVNSKEEVIIEHKEVKKESKNKVKSLFEQTLIAEKIPQKRIDEIRKNILSLNNISTYRFNGKAFATWISYCERNAIKYNQKHIENWLKKLHKRTSLEQYESIYHAINKKWKDFYLVEIKKSKYHHFLAKSLMMDKYHDMLLDLRKEKEVFVYFFKNTSFKSKMSPEILFGKYENKQDITINQRIKSKILSGFSKF</sequence>